<gene>
    <name evidence="1" type="ORF">BJX67DRAFT_356327</name>
</gene>
<reference evidence="1 2" key="1">
    <citation type="submission" date="2024-07" db="EMBL/GenBank/DDBJ databases">
        <title>Section-level genome sequencing and comparative genomics of Aspergillus sections Usti and Cavernicolus.</title>
        <authorList>
            <consortium name="Lawrence Berkeley National Laboratory"/>
            <person name="Nybo J.L."/>
            <person name="Vesth T.C."/>
            <person name="Theobald S."/>
            <person name="Frisvad J.C."/>
            <person name="Larsen T.O."/>
            <person name="Kjaerboelling I."/>
            <person name="Rothschild-Mancinelli K."/>
            <person name="Lyhne E.K."/>
            <person name="Kogle M.E."/>
            <person name="Barry K."/>
            <person name="Clum A."/>
            <person name="Na H."/>
            <person name="Ledsgaard L."/>
            <person name="Lin J."/>
            <person name="Lipzen A."/>
            <person name="Kuo A."/>
            <person name="Riley R."/>
            <person name="Mondo S."/>
            <person name="Labutti K."/>
            <person name="Haridas S."/>
            <person name="Pangalinan J."/>
            <person name="Salamov A.A."/>
            <person name="Simmons B.A."/>
            <person name="Magnuson J.K."/>
            <person name="Chen J."/>
            <person name="Drula E."/>
            <person name="Henrissat B."/>
            <person name="Wiebenga A."/>
            <person name="Lubbers R.J."/>
            <person name="Gomes A.C."/>
            <person name="Macurrencykelacurrency M.R."/>
            <person name="Stajich J."/>
            <person name="Grigoriev I.V."/>
            <person name="Mortensen U.H."/>
            <person name="De Vries R.P."/>
            <person name="Baker S.E."/>
            <person name="Andersen M.R."/>
        </authorList>
    </citation>
    <scope>NUCLEOTIDE SEQUENCE [LARGE SCALE GENOMIC DNA]</scope>
    <source>
        <strain evidence="1 2">CBS 449.75</strain>
    </source>
</reference>
<keyword evidence="2" id="KW-1185">Reference proteome</keyword>
<sequence>MLILSSRLRIRTPTLYRALRLSFRPFGKRQGGRMSSRCRSFSVIASCLRAAGTRNDELQRHVALPPSIKA</sequence>
<proteinExistence type="predicted"/>
<evidence type="ECO:0000313" key="1">
    <source>
        <dbReference type="EMBL" id="KAL2866336.1"/>
    </source>
</evidence>
<accession>A0ABR4LPE2</accession>
<protein>
    <submittedName>
        <fullName evidence="1">Uncharacterized protein</fullName>
    </submittedName>
</protein>
<evidence type="ECO:0000313" key="2">
    <source>
        <dbReference type="Proteomes" id="UP001610432"/>
    </source>
</evidence>
<name>A0ABR4LPE2_9EURO</name>
<dbReference type="Proteomes" id="UP001610432">
    <property type="component" value="Unassembled WGS sequence"/>
</dbReference>
<dbReference type="EMBL" id="JBFXLQ010000026">
    <property type="protein sequence ID" value="KAL2866336.1"/>
    <property type="molecule type" value="Genomic_DNA"/>
</dbReference>
<dbReference type="GeneID" id="98144451"/>
<organism evidence="1 2">
    <name type="scientific">Aspergillus lucknowensis</name>
    <dbReference type="NCBI Taxonomy" id="176173"/>
    <lineage>
        <taxon>Eukaryota</taxon>
        <taxon>Fungi</taxon>
        <taxon>Dikarya</taxon>
        <taxon>Ascomycota</taxon>
        <taxon>Pezizomycotina</taxon>
        <taxon>Eurotiomycetes</taxon>
        <taxon>Eurotiomycetidae</taxon>
        <taxon>Eurotiales</taxon>
        <taxon>Aspergillaceae</taxon>
        <taxon>Aspergillus</taxon>
        <taxon>Aspergillus subgen. Nidulantes</taxon>
    </lineage>
</organism>
<comment type="caution">
    <text evidence="1">The sequence shown here is derived from an EMBL/GenBank/DDBJ whole genome shotgun (WGS) entry which is preliminary data.</text>
</comment>
<dbReference type="RefSeq" id="XP_070885315.1">
    <property type="nucleotide sequence ID" value="XM_071029379.1"/>
</dbReference>